<evidence type="ECO:0000313" key="2">
    <source>
        <dbReference type="Proteomes" id="UP000000605"/>
    </source>
</evidence>
<reference evidence="1 2" key="1">
    <citation type="journal article" date="2004" name="Proc. Natl. Acad. Sci. U.S.A.">
        <title>Genomic plasticity of the causative agent of melioidosis, Burkholderia pseudomallei.</title>
        <authorList>
            <person name="Holden M.T.G."/>
            <person name="Titball R.W."/>
            <person name="Peacock S.J."/>
            <person name="Cerdeno-Tarraga A.M."/>
            <person name="Atkins T."/>
            <person name="Crossman L.C."/>
            <person name="Pitt T."/>
            <person name="Churcher C."/>
            <person name="Mungall K."/>
            <person name="Bentley S.D."/>
            <person name="Sebaihia M."/>
            <person name="Thomson N.R."/>
            <person name="Bason N."/>
            <person name="Beacham I.R."/>
            <person name="Brooks K."/>
            <person name="Brown K.A."/>
            <person name="Brown N.F."/>
            <person name="Challis G.L."/>
            <person name="Cherevach I."/>
            <person name="Chillingworth T."/>
            <person name="Cronin A."/>
            <person name="Crosset B."/>
            <person name="Davis P."/>
            <person name="DeShazer D."/>
            <person name="Feltwell T."/>
            <person name="Fraser A."/>
            <person name="Hance Z."/>
            <person name="Hauser H."/>
            <person name="Holroyd S."/>
            <person name="Jagels K."/>
            <person name="Keith K.E."/>
            <person name="Maddison M."/>
            <person name="Moule S."/>
            <person name="Price C."/>
            <person name="Quail M.A."/>
            <person name="Rabbinowitsch E."/>
            <person name="Rutherford K."/>
            <person name="Sanders M."/>
            <person name="Simmonds M."/>
            <person name="Songsivilai S."/>
            <person name="Stevens K."/>
            <person name="Tumapa S."/>
            <person name="Vesaratchavest M."/>
            <person name="Whitehead S."/>
            <person name="Yeats C."/>
            <person name="Barrell B.G."/>
            <person name="Oyston P.C.F."/>
            <person name="Parkhill J."/>
        </authorList>
    </citation>
    <scope>NUCLEOTIDE SEQUENCE [LARGE SCALE GENOMIC DNA]</scope>
    <source>
        <strain evidence="1 2">K96243</strain>
    </source>
</reference>
<organism evidence="1 2">
    <name type="scientific">Burkholderia pseudomallei (strain K96243)</name>
    <dbReference type="NCBI Taxonomy" id="272560"/>
    <lineage>
        <taxon>Bacteria</taxon>
        <taxon>Pseudomonadati</taxon>
        <taxon>Pseudomonadota</taxon>
        <taxon>Betaproteobacteria</taxon>
        <taxon>Burkholderiales</taxon>
        <taxon>Burkholderiaceae</taxon>
        <taxon>Burkholderia</taxon>
        <taxon>pseudomallei group</taxon>
    </lineage>
</organism>
<dbReference type="AlphaFoldDB" id="Q63WY1"/>
<dbReference type="STRING" id="272560.BPSL0760"/>
<protein>
    <submittedName>
        <fullName evidence="1">Uncharacterized protein</fullName>
    </submittedName>
</protein>
<name>Q63WY1_BURPS</name>
<proteinExistence type="predicted"/>
<accession>Q63WY1</accession>
<evidence type="ECO:0000313" key="1">
    <source>
        <dbReference type="EMBL" id="CAH34752.1"/>
    </source>
</evidence>
<gene>
    <name evidence="1" type="ordered locus">BPSL0760</name>
</gene>
<keyword evidence="2" id="KW-1185">Reference proteome</keyword>
<sequence>MVMRKKIRHAKSRVESKSGLKRVFDDALDQSLREYLDAVTPREYVELRTMPPFELGLMFKSALRDALYDRHHGERRRMAEGSANL</sequence>
<dbReference type="EMBL" id="BX571965">
    <property type="protein sequence ID" value="CAH34752.1"/>
    <property type="molecule type" value="Genomic_DNA"/>
</dbReference>
<dbReference type="KEGG" id="bps:BPSL0760"/>
<dbReference type="Proteomes" id="UP000000605">
    <property type="component" value="Chromosome 1"/>
</dbReference>